<dbReference type="Proteomes" id="UP000887576">
    <property type="component" value="Unplaced"/>
</dbReference>
<reference evidence="2" key="1">
    <citation type="submission" date="2022-11" db="UniProtKB">
        <authorList>
            <consortium name="WormBaseParasite"/>
        </authorList>
    </citation>
    <scope>IDENTIFICATION</scope>
</reference>
<dbReference type="WBParaSite" id="JU765_v2.g13385.t1">
    <property type="protein sequence ID" value="JU765_v2.g13385.t1"/>
    <property type="gene ID" value="JU765_v2.g13385"/>
</dbReference>
<organism evidence="1 2">
    <name type="scientific">Panagrolaimus sp. JU765</name>
    <dbReference type="NCBI Taxonomy" id="591449"/>
    <lineage>
        <taxon>Eukaryota</taxon>
        <taxon>Metazoa</taxon>
        <taxon>Ecdysozoa</taxon>
        <taxon>Nematoda</taxon>
        <taxon>Chromadorea</taxon>
        <taxon>Rhabditida</taxon>
        <taxon>Tylenchina</taxon>
        <taxon>Panagrolaimomorpha</taxon>
        <taxon>Panagrolaimoidea</taxon>
        <taxon>Panagrolaimidae</taxon>
        <taxon>Panagrolaimus</taxon>
    </lineage>
</organism>
<proteinExistence type="predicted"/>
<protein>
    <submittedName>
        <fullName evidence="2">Uncharacterized protein</fullName>
    </submittedName>
</protein>
<sequence>MKFVVVFLAVFAVAASQYVYESPAVAAVPEVPVYTYNSYAPYAYSAPVYSAYPYVWGYGSNKGADNKPAPSPSLTNNAARA</sequence>
<name>A0AC34Q6B7_9BILA</name>
<evidence type="ECO:0000313" key="1">
    <source>
        <dbReference type="Proteomes" id="UP000887576"/>
    </source>
</evidence>
<accession>A0AC34Q6B7</accession>
<evidence type="ECO:0000313" key="2">
    <source>
        <dbReference type="WBParaSite" id="JU765_v2.g13385.t1"/>
    </source>
</evidence>